<organism evidence="2 3">
    <name type="scientific">Paramarasmius palmivorus</name>
    <dbReference type="NCBI Taxonomy" id="297713"/>
    <lineage>
        <taxon>Eukaryota</taxon>
        <taxon>Fungi</taxon>
        <taxon>Dikarya</taxon>
        <taxon>Basidiomycota</taxon>
        <taxon>Agaricomycotina</taxon>
        <taxon>Agaricomycetes</taxon>
        <taxon>Agaricomycetidae</taxon>
        <taxon>Agaricales</taxon>
        <taxon>Marasmiineae</taxon>
        <taxon>Marasmiaceae</taxon>
        <taxon>Paramarasmius</taxon>
    </lineage>
</organism>
<keyword evidence="3" id="KW-1185">Reference proteome</keyword>
<sequence>MPAHPANAPFTVEVADSHPQVDVTRRRSRSNAVLQTTMLFRSSHKSATRIQAEGAEKIRIAVTGPEATSYGIPTFTERTSVTLTHRDVNYALRNSLEQHKQSRARQPVRFVTVSPIPDHEVLPPPTTPAVTLASQKARRSRLSQQVSRIQAVEESLLPPDPFAGLVSEDEEEDGGFPLVRKSLPETSAEEVAEEHDVKAKDLRKPAALTIDTKNLSSVSNPPSSTSPSKQSVFERPSAPEPVSPSDDEEDTASTLERPAAPEPGATSSLASSSRLKSTENLPADELGYLDGAALARSRRSSVTSVTSVSSTKKRLPVVKKLFSSAKSIGKRKASVEDADDSKRKGQKTLKRSRDADGEEADENAPPEQEKERRIIAGRNIRRRLLA</sequence>
<gene>
    <name evidence="2" type="ORF">VNI00_011454</name>
</gene>
<protein>
    <submittedName>
        <fullName evidence="2">Uncharacterized protein</fullName>
    </submittedName>
</protein>
<name>A0AAW0CG53_9AGAR</name>
<evidence type="ECO:0000313" key="3">
    <source>
        <dbReference type="Proteomes" id="UP001383192"/>
    </source>
</evidence>
<comment type="caution">
    <text evidence="2">The sequence shown here is derived from an EMBL/GenBank/DDBJ whole genome shotgun (WGS) entry which is preliminary data.</text>
</comment>
<feature type="compositionally biased region" description="Low complexity" evidence="1">
    <location>
        <begin position="216"/>
        <end position="231"/>
    </location>
</feature>
<reference evidence="2 3" key="1">
    <citation type="submission" date="2024-01" db="EMBL/GenBank/DDBJ databases">
        <title>A draft genome for a cacao thread blight-causing isolate of Paramarasmius palmivorus.</title>
        <authorList>
            <person name="Baruah I.K."/>
            <person name="Bukari Y."/>
            <person name="Amoako-Attah I."/>
            <person name="Meinhardt L.W."/>
            <person name="Bailey B.A."/>
            <person name="Cohen S.P."/>
        </authorList>
    </citation>
    <scope>NUCLEOTIDE SEQUENCE [LARGE SCALE GENOMIC DNA]</scope>
    <source>
        <strain evidence="2 3">GH-12</strain>
    </source>
</reference>
<feature type="compositionally biased region" description="Basic and acidic residues" evidence="1">
    <location>
        <begin position="194"/>
        <end position="204"/>
    </location>
</feature>
<evidence type="ECO:0000256" key="1">
    <source>
        <dbReference type="SAM" id="MobiDB-lite"/>
    </source>
</evidence>
<dbReference type="EMBL" id="JAYKXP010000049">
    <property type="protein sequence ID" value="KAK7036788.1"/>
    <property type="molecule type" value="Genomic_DNA"/>
</dbReference>
<accession>A0AAW0CG53</accession>
<proteinExistence type="predicted"/>
<dbReference type="AlphaFoldDB" id="A0AAW0CG53"/>
<feature type="compositionally biased region" description="Low complexity" evidence="1">
    <location>
        <begin position="300"/>
        <end position="310"/>
    </location>
</feature>
<feature type="compositionally biased region" description="Low complexity" evidence="1">
    <location>
        <begin position="265"/>
        <end position="275"/>
    </location>
</feature>
<feature type="region of interest" description="Disordered" evidence="1">
    <location>
        <begin position="159"/>
        <end position="386"/>
    </location>
</feature>
<evidence type="ECO:0000313" key="2">
    <source>
        <dbReference type="EMBL" id="KAK7036788.1"/>
    </source>
</evidence>
<dbReference type="Proteomes" id="UP001383192">
    <property type="component" value="Unassembled WGS sequence"/>
</dbReference>